<dbReference type="PANTHER" id="PTHR38589:SF1">
    <property type="entry name" value="BLR0621 PROTEIN"/>
    <property type="match status" value="1"/>
</dbReference>
<evidence type="ECO:0000313" key="4">
    <source>
        <dbReference type="Proteomes" id="UP000249447"/>
    </source>
</evidence>
<feature type="compositionally biased region" description="Basic and acidic residues" evidence="1">
    <location>
        <begin position="84"/>
        <end position="98"/>
    </location>
</feature>
<gene>
    <name evidence="3" type="ORF">C9I47_1371</name>
</gene>
<dbReference type="EMBL" id="CP029843">
    <property type="protein sequence ID" value="AWV07073.1"/>
    <property type="molecule type" value="Genomic_DNA"/>
</dbReference>
<dbReference type="Proteomes" id="UP000249447">
    <property type="component" value="Chromosome"/>
</dbReference>
<keyword evidence="4" id="KW-1185">Reference proteome</keyword>
<dbReference type="AlphaFoldDB" id="A0A2U9T3J6"/>
<feature type="signal peptide" evidence="2">
    <location>
        <begin position="1"/>
        <end position="24"/>
    </location>
</feature>
<sequence length="264" mass="28574">MLLAGQLLAGMLLAGAQLSAPARAATPWSQAQQAVVVTAADWDASAGQLHRFERRGDGWHRVGPALPVQLGRNGSAWGLGLHPQRPDDGTPVKREGDGRSPAGIFAIAEAFGYADDAGIELPYRPMRQSSYCIDVRGSALYNRIVDAERVGADAVRGSTEPMRLDLHNDGDQRYKLGFVIAHNPGNRDGAGSCIFAHLWKNADTPTAGCTAMPEPAMARLLDWLRPADRPIFVLMPASEYARLQAPWHLPSIDRTASRKDIAHE</sequence>
<keyword evidence="2" id="KW-0732">Signal</keyword>
<evidence type="ECO:0000313" key="3">
    <source>
        <dbReference type="EMBL" id="AWV07073.1"/>
    </source>
</evidence>
<feature type="region of interest" description="Disordered" evidence="1">
    <location>
        <begin position="78"/>
        <end position="98"/>
    </location>
</feature>
<name>A0A2U9T3J6_9GAMM</name>
<dbReference type="PANTHER" id="PTHR38589">
    <property type="entry name" value="BLR0621 PROTEIN"/>
    <property type="match status" value="1"/>
</dbReference>
<proteinExistence type="predicted"/>
<dbReference type="KEGG" id="lmb:C9I47_1371"/>
<evidence type="ECO:0000256" key="2">
    <source>
        <dbReference type="SAM" id="SignalP"/>
    </source>
</evidence>
<feature type="chain" id="PRO_5016106655" evidence="2">
    <location>
        <begin position="25"/>
        <end position="264"/>
    </location>
</feature>
<protein>
    <submittedName>
        <fullName evidence="3">ErfK/YbiS/YcfS/YnhG family protein</fullName>
    </submittedName>
</protein>
<organism evidence="3 4">
    <name type="scientific">Marilutibacter maris</name>
    <dbReference type="NCBI Taxonomy" id="1605891"/>
    <lineage>
        <taxon>Bacteria</taxon>
        <taxon>Pseudomonadati</taxon>
        <taxon>Pseudomonadota</taxon>
        <taxon>Gammaproteobacteria</taxon>
        <taxon>Lysobacterales</taxon>
        <taxon>Lysobacteraceae</taxon>
        <taxon>Marilutibacter</taxon>
    </lineage>
</organism>
<accession>A0A2U9T3J6</accession>
<reference evidence="3 4" key="1">
    <citation type="submission" date="2018-05" db="EMBL/GenBank/DDBJ databases">
        <title>The complete genome of Lysobacter maris HZ9B, a marine bacterium antagonistic against terrestrial plant pathogens.</title>
        <authorList>
            <person name="Zhang X.-Q."/>
        </authorList>
    </citation>
    <scope>NUCLEOTIDE SEQUENCE [LARGE SCALE GENOMIC DNA]</scope>
    <source>
        <strain evidence="3 4">HZ9B</strain>
    </source>
</reference>
<evidence type="ECO:0000256" key="1">
    <source>
        <dbReference type="SAM" id="MobiDB-lite"/>
    </source>
</evidence>